<protein>
    <submittedName>
        <fullName evidence="1">Uncharacterized protein</fullName>
    </submittedName>
</protein>
<dbReference type="KEGG" id="ang:An09g06660"/>
<evidence type="ECO:0000313" key="1">
    <source>
        <dbReference type="RefSeq" id="XP_059601480.1"/>
    </source>
</evidence>
<dbReference type="AlphaFoldDB" id="A0AAJ8BPI1"/>
<organism evidence="1">
    <name type="scientific">Aspergillus niger</name>
    <dbReference type="NCBI Taxonomy" id="5061"/>
    <lineage>
        <taxon>Eukaryota</taxon>
        <taxon>Fungi</taxon>
        <taxon>Dikarya</taxon>
        <taxon>Ascomycota</taxon>
        <taxon>Pezizomycotina</taxon>
        <taxon>Eurotiomycetes</taxon>
        <taxon>Eurotiomycetidae</taxon>
        <taxon>Eurotiales</taxon>
        <taxon>Aspergillaceae</taxon>
        <taxon>Aspergillus</taxon>
        <taxon>Aspergillus subgen. Circumdati</taxon>
    </lineage>
</organism>
<dbReference type="VEuPathDB" id="FungiDB:An09g06660"/>
<name>A0AAJ8BPI1_ASPNG</name>
<reference evidence="1" key="1">
    <citation type="submission" date="2025-02" db="EMBL/GenBank/DDBJ databases">
        <authorList>
            <consortium name="NCBI Genome Project"/>
        </authorList>
    </citation>
    <scope>NUCLEOTIDE SEQUENCE</scope>
</reference>
<reference evidence="1" key="2">
    <citation type="submission" date="2025-08" db="UniProtKB">
        <authorList>
            <consortium name="RefSeq"/>
        </authorList>
    </citation>
    <scope>IDENTIFICATION</scope>
</reference>
<proteinExistence type="predicted"/>
<gene>
    <name evidence="1" type="ORF">An09g06660</name>
</gene>
<dbReference type="RefSeq" id="XP_059601480.1">
    <property type="nucleotide sequence ID" value="XM_059749909.1"/>
</dbReference>
<sequence length="54" mass="5936">MVGCCVGKGEDLRTFRRSRWLIRDCHSSAANRYVVAGSAVVSIPLRPSSVTRDV</sequence>
<dbReference type="GeneID" id="84592091"/>
<accession>A0AAJ8BPI1</accession>